<dbReference type="SUPFAM" id="SSF89796">
    <property type="entry name" value="CoA-transferase family III (CaiB/BaiF)"/>
    <property type="match status" value="1"/>
</dbReference>
<accession>A0A2N3Y6R9</accession>
<organism evidence="3 4">
    <name type="scientific">Saccharopolyspora spinosa</name>
    <dbReference type="NCBI Taxonomy" id="60894"/>
    <lineage>
        <taxon>Bacteria</taxon>
        <taxon>Bacillati</taxon>
        <taxon>Actinomycetota</taxon>
        <taxon>Actinomycetes</taxon>
        <taxon>Pseudonocardiales</taxon>
        <taxon>Pseudonocardiaceae</taxon>
        <taxon>Saccharopolyspora</taxon>
    </lineage>
</organism>
<sequence>MSTSTGALAGLKVVEFAHVIAGPLAGTLLADLGATVVHVEDPGNGDPQRGAGPARDGTHLWWKVAARNKRSVTLNLRTDQGRAVARELAEWADVVITNFRVSTLEKWGLDYASLNAINPRLIVLQVTGFGATSAKRNDPGFGKVGEAMSGVVHLTGFPGGPPVHTGFSHGDSVTGLMGAYAIMAALYRRAADPGFAGEWIDLALYDGLFRLVEWQVIFHDQLGEPPMRVGNKLAAAPAAVINTYQTSDGRWLTVTSGTPRSVSKVAELVGEPPEEYATRADQARNADRLDGLVRDWIAERPLAECLQVMHKLEVVASPIYTVEDILADETFRERENVVTVEDPDLGKVRMQNVVPRLTNHAGSVWRTAPALGEDNALVYRDYLGKSDDELTALQQAGHI</sequence>
<dbReference type="Pfam" id="PF02515">
    <property type="entry name" value="CoA_transf_3"/>
    <property type="match status" value="1"/>
</dbReference>
<comment type="caution">
    <text evidence="3">The sequence shown here is derived from an EMBL/GenBank/DDBJ whole genome shotgun (WGS) entry which is preliminary data.</text>
</comment>
<dbReference type="InterPro" id="IPR044855">
    <property type="entry name" value="CoA-Trfase_III_dom3_sf"/>
</dbReference>
<dbReference type="OrthoDB" id="9797653at2"/>
<dbReference type="PANTHER" id="PTHR48228">
    <property type="entry name" value="SUCCINYL-COA--D-CITRAMALATE COA-TRANSFERASE"/>
    <property type="match status" value="1"/>
</dbReference>
<dbReference type="Gene3D" id="3.40.50.10540">
    <property type="entry name" value="Crotonobetainyl-coa:carnitine coa-transferase, domain 1"/>
    <property type="match status" value="1"/>
</dbReference>
<dbReference type="AlphaFoldDB" id="A0A2N3Y6R9"/>
<dbReference type="RefSeq" id="WP_010309980.1">
    <property type="nucleotide sequence ID" value="NZ_CP061007.1"/>
</dbReference>
<evidence type="ECO:0000256" key="1">
    <source>
        <dbReference type="ARBA" id="ARBA00008383"/>
    </source>
</evidence>
<dbReference type="EMBL" id="PJNB01000001">
    <property type="protein sequence ID" value="PKW18571.1"/>
    <property type="molecule type" value="Genomic_DNA"/>
</dbReference>
<gene>
    <name evidence="3" type="ORF">A8926_6670</name>
</gene>
<reference evidence="3" key="1">
    <citation type="submission" date="2017-12" db="EMBL/GenBank/DDBJ databases">
        <title>Sequencing the genomes of 1000 Actinobacteria strains.</title>
        <authorList>
            <person name="Klenk H.-P."/>
        </authorList>
    </citation>
    <scope>NUCLEOTIDE SEQUENCE [LARGE SCALE GENOMIC DNA]</scope>
    <source>
        <strain evidence="3">DSM 44228</strain>
    </source>
</reference>
<dbReference type="InterPro" id="IPR003673">
    <property type="entry name" value="CoA-Trfase_fam_III"/>
</dbReference>
<name>A0A2N3Y6R9_SACSN</name>
<evidence type="ECO:0000313" key="3">
    <source>
        <dbReference type="EMBL" id="PKW18571.1"/>
    </source>
</evidence>
<proteinExistence type="inferred from homology"/>
<dbReference type="GO" id="GO:0016740">
    <property type="term" value="F:transferase activity"/>
    <property type="evidence" value="ECO:0007669"/>
    <property type="project" value="UniProtKB-KW"/>
</dbReference>
<dbReference type="Proteomes" id="UP000233786">
    <property type="component" value="Unassembled WGS sequence"/>
</dbReference>
<dbReference type="Gene3D" id="3.30.1540.10">
    <property type="entry name" value="formyl-coa transferase, domain 3"/>
    <property type="match status" value="1"/>
</dbReference>
<dbReference type="InterPro" id="IPR050509">
    <property type="entry name" value="CoA-transferase_III"/>
</dbReference>
<evidence type="ECO:0000313" key="4">
    <source>
        <dbReference type="Proteomes" id="UP000233786"/>
    </source>
</evidence>
<evidence type="ECO:0000256" key="2">
    <source>
        <dbReference type="ARBA" id="ARBA00022679"/>
    </source>
</evidence>
<keyword evidence="4" id="KW-1185">Reference proteome</keyword>
<keyword evidence="2 3" id="KW-0808">Transferase</keyword>
<protein>
    <submittedName>
        <fullName evidence="3">Formyl-CoA transferase</fullName>
    </submittedName>
</protein>
<dbReference type="InterPro" id="IPR023606">
    <property type="entry name" value="CoA-Trfase_III_dom_1_sf"/>
</dbReference>
<dbReference type="PANTHER" id="PTHR48228:SF6">
    <property type="entry name" value="L-CARNITINE COA-TRANSFERASE"/>
    <property type="match status" value="1"/>
</dbReference>
<comment type="similarity">
    <text evidence="1">Belongs to the CoA-transferase III family.</text>
</comment>
<dbReference type="STRING" id="994479.GCA_000194155_04781"/>